<feature type="repeat" description="RCC1" evidence="1">
    <location>
        <begin position="241"/>
        <end position="292"/>
    </location>
</feature>
<reference evidence="2 3" key="1">
    <citation type="submission" date="2016-07" db="EMBL/GenBank/DDBJ databases">
        <title>Pervasive Adenine N6-methylation of Active Genes in Fungi.</title>
        <authorList>
            <consortium name="DOE Joint Genome Institute"/>
            <person name="Mondo S.J."/>
            <person name="Dannebaum R.O."/>
            <person name="Kuo R.C."/>
            <person name="Labutti K."/>
            <person name="Haridas S."/>
            <person name="Kuo A."/>
            <person name="Salamov A."/>
            <person name="Ahrendt S.R."/>
            <person name="Lipzen A."/>
            <person name="Sullivan W."/>
            <person name="Andreopoulos W.B."/>
            <person name="Clum A."/>
            <person name="Lindquist E."/>
            <person name="Daum C."/>
            <person name="Ramamoorthy G.K."/>
            <person name="Gryganskyi A."/>
            <person name="Culley D."/>
            <person name="Magnuson J.K."/>
            <person name="James T.Y."/>
            <person name="O'Malley M.A."/>
            <person name="Stajich J.E."/>
            <person name="Spatafora J.W."/>
            <person name="Visel A."/>
            <person name="Grigoriev I.V."/>
        </authorList>
    </citation>
    <scope>NUCLEOTIDE SEQUENCE [LARGE SCALE GENOMIC DNA]</scope>
    <source>
        <strain evidence="2 3">NRRL 1336</strain>
    </source>
</reference>
<dbReference type="OrthoDB" id="5370059at2759"/>
<dbReference type="SUPFAM" id="SSF50985">
    <property type="entry name" value="RCC1/BLIP-II"/>
    <property type="match status" value="2"/>
</dbReference>
<dbReference type="PANTHER" id="PTHR46337">
    <property type="entry name" value="RCC1-LIKE G EXCHANGING FACTOR-LIKE PROTEIN"/>
    <property type="match status" value="1"/>
</dbReference>
<dbReference type="Pfam" id="PF13540">
    <property type="entry name" value="RCC1_2"/>
    <property type="match status" value="1"/>
</dbReference>
<dbReference type="PROSITE" id="PS50012">
    <property type="entry name" value="RCC1_3"/>
    <property type="match status" value="4"/>
</dbReference>
<name>A0A1X2IHX6_9FUNG</name>
<accession>A0A1X2IHX6</accession>
<dbReference type="EMBL" id="MCGE01000010">
    <property type="protein sequence ID" value="ORZ16956.1"/>
    <property type="molecule type" value="Genomic_DNA"/>
</dbReference>
<dbReference type="GO" id="GO:0005085">
    <property type="term" value="F:guanyl-nucleotide exchange factor activity"/>
    <property type="evidence" value="ECO:0007669"/>
    <property type="project" value="TreeGrafter"/>
</dbReference>
<dbReference type="Pfam" id="PF00415">
    <property type="entry name" value="RCC1"/>
    <property type="match status" value="1"/>
</dbReference>
<dbReference type="PANTHER" id="PTHR46337:SF1">
    <property type="entry name" value="RCC1-LIKE G EXCHANGING FACTOR-LIKE PROTEIN"/>
    <property type="match status" value="1"/>
</dbReference>
<protein>
    <submittedName>
        <fullName evidence="2">Regulator of chromosome condensation 1/beta-lactamase-inhibitor protein II</fullName>
    </submittedName>
</protein>
<dbReference type="Proteomes" id="UP000193560">
    <property type="component" value="Unassembled WGS sequence"/>
</dbReference>
<evidence type="ECO:0000256" key="1">
    <source>
        <dbReference type="PROSITE-ProRule" id="PRU00235"/>
    </source>
</evidence>
<evidence type="ECO:0000313" key="3">
    <source>
        <dbReference type="Proteomes" id="UP000193560"/>
    </source>
</evidence>
<keyword evidence="3" id="KW-1185">Reference proteome</keyword>
<gene>
    <name evidence="2" type="ORF">BCR42DRAFT_413610</name>
</gene>
<dbReference type="GO" id="GO:0019843">
    <property type="term" value="F:rRNA binding"/>
    <property type="evidence" value="ECO:0007669"/>
    <property type="project" value="TreeGrafter"/>
</dbReference>
<proteinExistence type="predicted"/>
<dbReference type="AlphaFoldDB" id="A0A1X2IHX6"/>
<feature type="repeat" description="RCC1" evidence="1">
    <location>
        <begin position="128"/>
        <end position="188"/>
    </location>
</feature>
<dbReference type="InterPro" id="IPR000408">
    <property type="entry name" value="Reg_chr_condens"/>
</dbReference>
<dbReference type="GO" id="GO:0070131">
    <property type="term" value="P:positive regulation of mitochondrial translation"/>
    <property type="evidence" value="ECO:0007669"/>
    <property type="project" value="TreeGrafter"/>
</dbReference>
<comment type="caution">
    <text evidence="2">The sequence shown here is derived from an EMBL/GenBank/DDBJ whole genome shotgun (WGS) entry which is preliminary data.</text>
</comment>
<feature type="repeat" description="RCC1" evidence="1">
    <location>
        <begin position="380"/>
        <end position="430"/>
    </location>
</feature>
<sequence>MPPSRFFCRSIHTTSKSNAKLYGWGHTQALPLTRTPNIFTKPTPLFDQPDYALPRSDQVNFMATGWGHSLLGTDKHVYGFGLNRCHQLGLANKRQTSYSLKSNETLKGLACGREHSHIVIGNREDTSDTIYSMGNNMYGQLGVGECKSTRPGQLVMQNQPTPITQGYDGHHITDIVCGMDNTVFSTDANKIYAMGWGADGQLGQGPDWSTDTNVPSCLPLVGAIQKLSSSTDFTLALLGDGQLWVWGNSEYGQGMQGTKIDRILAPVPVNMIDETIIDVAAGGPFSVILTGKWIKKERGWGWRFVCGVGNSDDRDNVYLPSFCFVLENLESGNVYTCGYGGVGLGKEVIETLKLQKVKGLDKIMRVFAATDYAAAISESGDLFTWGLNGPSGRLGLGHYQHEFVAKQVDMGNNIVMDLSLGTNHALALCV</sequence>
<dbReference type="InterPro" id="IPR053035">
    <property type="entry name" value="Mitochondrial_GEF_domain"/>
</dbReference>
<dbReference type="PRINTS" id="PR00633">
    <property type="entry name" value="RCCNDNSATION"/>
</dbReference>
<dbReference type="Gene3D" id="2.130.10.30">
    <property type="entry name" value="Regulator of chromosome condensation 1/beta-lactamase-inhibitor protein II"/>
    <property type="match status" value="3"/>
</dbReference>
<feature type="repeat" description="RCC1" evidence="1">
    <location>
        <begin position="189"/>
        <end position="240"/>
    </location>
</feature>
<dbReference type="GO" id="GO:0005743">
    <property type="term" value="C:mitochondrial inner membrane"/>
    <property type="evidence" value="ECO:0007669"/>
    <property type="project" value="TreeGrafter"/>
</dbReference>
<dbReference type="STRING" id="90262.A0A1X2IHX6"/>
<evidence type="ECO:0000313" key="2">
    <source>
        <dbReference type="EMBL" id="ORZ16956.1"/>
    </source>
</evidence>
<dbReference type="InterPro" id="IPR009091">
    <property type="entry name" value="RCC1/BLIP-II"/>
</dbReference>
<organism evidence="2 3">
    <name type="scientific">Absidia repens</name>
    <dbReference type="NCBI Taxonomy" id="90262"/>
    <lineage>
        <taxon>Eukaryota</taxon>
        <taxon>Fungi</taxon>
        <taxon>Fungi incertae sedis</taxon>
        <taxon>Mucoromycota</taxon>
        <taxon>Mucoromycotina</taxon>
        <taxon>Mucoromycetes</taxon>
        <taxon>Mucorales</taxon>
        <taxon>Cunninghamellaceae</taxon>
        <taxon>Absidia</taxon>
    </lineage>
</organism>